<dbReference type="EMBL" id="JASBWR010000067">
    <property type="protein sequence ID" value="KAJ9099985.1"/>
    <property type="molecule type" value="Genomic_DNA"/>
</dbReference>
<keyword evidence="2" id="KW-1185">Reference proteome</keyword>
<evidence type="ECO:0000313" key="2">
    <source>
        <dbReference type="Proteomes" id="UP001241377"/>
    </source>
</evidence>
<evidence type="ECO:0000313" key="1">
    <source>
        <dbReference type="EMBL" id="KAJ9099985.1"/>
    </source>
</evidence>
<proteinExistence type="predicted"/>
<gene>
    <name evidence="1" type="ORF">QFC19_005802</name>
</gene>
<accession>A0ACC2VKN7</accession>
<organism evidence="1 2">
    <name type="scientific">Naganishia cerealis</name>
    <dbReference type="NCBI Taxonomy" id="610337"/>
    <lineage>
        <taxon>Eukaryota</taxon>
        <taxon>Fungi</taxon>
        <taxon>Dikarya</taxon>
        <taxon>Basidiomycota</taxon>
        <taxon>Agaricomycotina</taxon>
        <taxon>Tremellomycetes</taxon>
        <taxon>Filobasidiales</taxon>
        <taxon>Filobasidiaceae</taxon>
        <taxon>Naganishia</taxon>
    </lineage>
</organism>
<sequence>MEKENRSTSDSAGNSAVPKLVLTYSIINEELEDIIGNILQEKSRYADDPLLAQQLVGHIMNSCLKNEIVARYVDNGDLRIEVPKSSLSKGVEEEIGTLQAFSVGRPIRAQISMTSSHSWADTPIANDLQMIYDIIVDRDNWLVSGNKRGTFQIGVGQCVLASAYTGLVEANVIFCLFSHHKVLML</sequence>
<comment type="caution">
    <text evidence="1">The sequence shown here is derived from an EMBL/GenBank/DDBJ whole genome shotgun (WGS) entry which is preliminary data.</text>
</comment>
<name>A0ACC2VKN7_9TREE</name>
<dbReference type="Proteomes" id="UP001241377">
    <property type="component" value="Unassembled WGS sequence"/>
</dbReference>
<reference evidence="1" key="1">
    <citation type="submission" date="2023-04" db="EMBL/GenBank/DDBJ databases">
        <title>Draft Genome sequencing of Naganishia species isolated from polar environments using Oxford Nanopore Technology.</title>
        <authorList>
            <person name="Leo P."/>
            <person name="Venkateswaran K."/>
        </authorList>
    </citation>
    <scope>NUCLEOTIDE SEQUENCE</scope>
    <source>
        <strain evidence="1">MNA-CCFEE 5261</strain>
    </source>
</reference>
<protein>
    <submittedName>
        <fullName evidence="1">Uncharacterized protein</fullName>
    </submittedName>
</protein>